<gene>
    <name evidence="3" type="ORF">RHIZ70_4120</name>
</gene>
<feature type="region of interest" description="Disordered" evidence="1">
    <location>
        <begin position="195"/>
        <end position="236"/>
    </location>
</feature>
<dbReference type="InterPro" id="IPR010865">
    <property type="entry name" value="DUF1499"/>
</dbReference>
<evidence type="ECO:0000256" key="1">
    <source>
        <dbReference type="SAM" id="MobiDB-lite"/>
    </source>
</evidence>
<dbReference type="RefSeq" id="WP_115671000.1">
    <property type="nucleotide sequence ID" value="NZ_UEYP01000007.1"/>
</dbReference>
<proteinExistence type="predicted"/>
<feature type="transmembrane region" description="Helical" evidence="2">
    <location>
        <begin position="78"/>
        <end position="99"/>
    </location>
</feature>
<accession>A0A376AKR1</accession>
<dbReference type="OrthoDB" id="1523552at2"/>
<evidence type="ECO:0000313" key="3">
    <source>
        <dbReference type="EMBL" id="SSC68412.1"/>
    </source>
</evidence>
<name>A0A376AKR1_9HYPH</name>
<sequence>MTIRYDRPVSRSAFLAWRLGVFGAAVLAIVVLAHRFGPLTTPDFVALSALAAVPAALAVPFALIGLGRLWQVGALGGVAAGWALFYATLPLGLTGWAAWRYLDRPPIYDVSSDLVDPPQWLREPTARQQWLDRPPVTRESRDLQARAYPGFTGRRYEGALDRVYEAVRKVADANGLMVIAERGQEFAVPEFQPLSPAAPEAADNPGFDPNAAPQGVPVPLPRPEPESPATTLPPEPIGTVRLQAVTRTFALGLPFDVVIRLREEVETTLVDLRVASRYGPHDLGIGTEIAEHFLHALDAELLGIAGD</sequence>
<dbReference type="EMBL" id="UEYP01000007">
    <property type="protein sequence ID" value="SSC68412.1"/>
    <property type="molecule type" value="Genomic_DNA"/>
</dbReference>
<organism evidence="3 4">
    <name type="scientific">Ciceribacter selenitireducens ATCC BAA-1503</name>
    <dbReference type="NCBI Taxonomy" id="1336235"/>
    <lineage>
        <taxon>Bacteria</taxon>
        <taxon>Pseudomonadati</taxon>
        <taxon>Pseudomonadota</taxon>
        <taxon>Alphaproteobacteria</taxon>
        <taxon>Hyphomicrobiales</taxon>
        <taxon>Rhizobiaceae</taxon>
        <taxon>Ciceribacter</taxon>
    </lineage>
</organism>
<keyword evidence="2" id="KW-1133">Transmembrane helix</keyword>
<keyword evidence="2" id="KW-0812">Transmembrane</keyword>
<evidence type="ECO:0000256" key="2">
    <source>
        <dbReference type="SAM" id="Phobius"/>
    </source>
</evidence>
<keyword evidence="2" id="KW-0472">Membrane</keyword>
<keyword evidence="4" id="KW-1185">Reference proteome</keyword>
<feature type="transmembrane region" description="Helical" evidence="2">
    <location>
        <begin position="44"/>
        <end position="66"/>
    </location>
</feature>
<protein>
    <recommendedName>
        <fullName evidence="5">DUF1499 domain-containing protein</fullName>
    </recommendedName>
</protein>
<feature type="transmembrane region" description="Helical" evidence="2">
    <location>
        <begin position="12"/>
        <end position="32"/>
    </location>
</feature>
<dbReference type="STRING" id="1336235.GCA_000518785_02728"/>
<evidence type="ECO:0000313" key="4">
    <source>
        <dbReference type="Proteomes" id="UP000254764"/>
    </source>
</evidence>
<dbReference type="Pfam" id="PF07386">
    <property type="entry name" value="DUF1499"/>
    <property type="match status" value="1"/>
</dbReference>
<dbReference type="Proteomes" id="UP000254764">
    <property type="component" value="Unassembled WGS sequence"/>
</dbReference>
<dbReference type="AlphaFoldDB" id="A0A376AKR1"/>
<reference evidence="4" key="1">
    <citation type="submission" date="2018-07" db="EMBL/GenBank/DDBJ databases">
        <authorList>
            <person name="Peiro R."/>
            <person name="Begona"/>
            <person name="Cbmso G."/>
            <person name="Lopez M."/>
            <person name="Gonzalez S."/>
        </authorList>
    </citation>
    <scope>NUCLEOTIDE SEQUENCE [LARGE SCALE GENOMIC DNA]</scope>
</reference>
<evidence type="ECO:0008006" key="5">
    <source>
        <dbReference type="Google" id="ProtNLM"/>
    </source>
</evidence>